<dbReference type="EMBL" id="JAVRES010000029">
    <property type="protein sequence ID" value="MDT0439620.1"/>
    <property type="molecule type" value="Genomic_DNA"/>
</dbReference>
<accession>A0ABD5EZ90</accession>
<dbReference type="AlphaFoldDB" id="A0ABD5EZ90"/>
<keyword evidence="3" id="KW-1185">Reference proteome</keyword>
<dbReference type="Pfam" id="PF18968">
    <property type="entry name" value="DUF5707"/>
    <property type="match status" value="1"/>
</dbReference>
<sequence length="149" mass="15350">MSKRVLITSLVGVAVVGSVAGGMAVSASAATELAVEGAVARYTPASGGKAPSLTFTADVRGSSGVKSLNVVAWPKSSKLDPTEREMADVDRATCKKVNAQKATCVYAPPISEKEARELAEGTWYVSVLATAGDGATRFVPRAASFEVTR</sequence>
<reference evidence="3" key="1">
    <citation type="submission" date="2023-07" db="EMBL/GenBank/DDBJ databases">
        <title>30 novel species of actinomycetes from the DSMZ collection.</title>
        <authorList>
            <person name="Nouioui I."/>
        </authorList>
    </citation>
    <scope>NUCLEOTIDE SEQUENCE [LARGE SCALE GENOMIC DNA]</scope>
    <source>
        <strain evidence="3">DSM 41981</strain>
    </source>
</reference>
<comment type="caution">
    <text evidence="2">The sequence shown here is derived from an EMBL/GenBank/DDBJ whole genome shotgun (WGS) entry which is preliminary data.</text>
</comment>
<keyword evidence="1" id="KW-0732">Signal</keyword>
<dbReference type="RefSeq" id="WP_093830184.1">
    <property type="nucleotide sequence ID" value="NZ_JAVRES010000029.1"/>
</dbReference>
<gene>
    <name evidence="2" type="ORF">RM877_33675</name>
</gene>
<dbReference type="Proteomes" id="UP001183535">
    <property type="component" value="Unassembled WGS sequence"/>
</dbReference>
<protein>
    <submittedName>
        <fullName evidence="2">DUF5707 domain-containing protein</fullName>
    </submittedName>
</protein>
<evidence type="ECO:0000256" key="1">
    <source>
        <dbReference type="SAM" id="SignalP"/>
    </source>
</evidence>
<evidence type="ECO:0000313" key="3">
    <source>
        <dbReference type="Proteomes" id="UP001183535"/>
    </source>
</evidence>
<feature type="chain" id="PRO_5044851199" evidence="1">
    <location>
        <begin position="30"/>
        <end position="149"/>
    </location>
</feature>
<dbReference type="InterPro" id="IPR043761">
    <property type="entry name" value="DUF5707"/>
</dbReference>
<name>A0ABD5EZ90_9ACTN</name>
<proteinExistence type="predicted"/>
<feature type="signal peptide" evidence="1">
    <location>
        <begin position="1"/>
        <end position="29"/>
    </location>
</feature>
<organism evidence="2 3">
    <name type="scientific">Streptomyces doudnae</name>
    <dbReference type="NCBI Taxonomy" id="3075536"/>
    <lineage>
        <taxon>Bacteria</taxon>
        <taxon>Bacillati</taxon>
        <taxon>Actinomycetota</taxon>
        <taxon>Actinomycetes</taxon>
        <taxon>Kitasatosporales</taxon>
        <taxon>Streptomycetaceae</taxon>
        <taxon>Streptomyces</taxon>
    </lineage>
</organism>
<evidence type="ECO:0000313" key="2">
    <source>
        <dbReference type="EMBL" id="MDT0439620.1"/>
    </source>
</evidence>